<sequence precursor="true">MTRAHFYIGAAAAVLLTSAAQAKTVSAEPANFVRICDVFGTGFYFIPGTETCLKYYGFVRFETTYADDTLSARSRAELNFDARTPTEYGDLRSVIRITANDDSISGRSMGLDRAYIQFAGLTAGLVPSFFDYVRPYNFDNPATVSSRPLKLIGYTYEINKYLSATLSLEDATARSAGLGIGGDYDVQTIPDVVANIRLQDDWGGAQAQAAIHQIRGAGALAQVGTDYGWAVGAGVEIKLPVLSPRDRLLLIATYVDGAVDYINQGRGGPLFGRGGLNQRVPDAVVNATGSGWDTTTGWGTLAGIKHSWSRSIESNLTAGYGEIDIDMGNLYDYSYFQVAANTIWEPVSGFEVGLEARYTDYDYVHPVTSRYDSDDWTGKLRVQRSF</sequence>
<dbReference type="GO" id="GO:0015288">
    <property type="term" value="F:porin activity"/>
    <property type="evidence" value="ECO:0007669"/>
    <property type="project" value="UniProtKB-KW"/>
</dbReference>
<comment type="subcellular location">
    <subcellularLocation>
        <location evidence="10">Cell outer membrane</location>
        <topology evidence="10">Multi-pass membrane protein</topology>
    </subcellularLocation>
</comment>
<keyword evidence="9 10" id="KW-0998">Cell outer membrane</keyword>
<evidence type="ECO:0000256" key="7">
    <source>
        <dbReference type="ARBA" id="ARBA00023114"/>
    </source>
</evidence>
<protein>
    <recommendedName>
        <fullName evidence="10">Porin</fullName>
    </recommendedName>
</protein>
<evidence type="ECO:0000256" key="4">
    <source>
        <dbReference type="ARBA" id="ARBA00022692"/>
    </source>
</evidence>
<dbReference type="Pfam" id="PF02530">
    <property type="entry name" value="Porin_2"/>
    <property type="match status" value="1"/>
</dbReference>
<keyword evidence="5 10" id="KW-0732">Signal</keyword>
<dbReference type="STRING" id="266779.Meso_2915"/>
<name>Q11E87_CHESB</name>
<comment type="function">
    <text evidence="10">Forms passive diffusion pores that allow small molecular weight hydrophilic materials across the outer membrane.</text>
</comment>
<keyword evidence="6 10" id="KW-0406">Ion transport</keyword>
<dbReference type="AlphaFoldDB" id="Q11E87"/>
<reference evidence="11" key="1">
    <citation type="submission" date="2006-06" db="EMBL/GenBank/DDBJ databases">
        <title>Complete sequence of chromosome of Chelativorans sp. BNC1.</title>
        <authorList>
            <consortium name="US DOE Joint Genome Institute"/>
            <person name="Copeland A."/>
            <person name="Lucas S."/>
            <person name="Lapidus A."/>
            <person name="Barry K."/>
            <person name="Detter J.C."/>
            <person name="Glavina del Rio T."/>
            <person name="Hammon N."/>
            <person name="Israni S."/>
            <person name="Dalin E."/>
            <person name="Tice H."/>
            <person name="Pitluck S."/>
            <person name="Chertkov O."/>
            <person name="Brettin T."/>
            <person name="Bruce D."/>
            <person name="Han C."/>
            <person name="Tapia R."/>
            <person name="Gilna P."/>
            <person name="Schmutz J."/>
            <person name="Larimer F."/>
            <person name="Land M."/>
            <person name="Hauser L."/>
            <person name="Kyrpides N."/>
            <person name="Mikhailova N."/>
            <person name="Richardson P."/>
        </authorList>
    </citation>
    <scope>NUCLEOTIDE SEQUENCE</scope>
    <source>
        <strain evidence="11">BNC1</strain>
    </source>
</reference>
<comment type="similarity">
    <text evidence="1 10">Belongs to the alphaproteobacteria porin family.</text>
</comment>
<dbReference type="InterPro" id="IPR003684">
    <property type="entry name" value="Porin_alphabac"/>
</dbReference>
<keyword evidence="8 10" id="KW-0472">Membrane</keyword>
<proteinExistence type="inferred from homology"/>
<keyword evidence="2 10" id="KW-0813">Transport</keyword>
<dbReference type="EMBL" id="CP000390">
    <property type="protein sequence ID" value="ABG64288.1"/>
    <property type="molecule type" value="Genomic_DNA"/>
</dbReference>
<evidence type="ECO:0000256" key="6">
    <source>
        <dbReference type="ARBA" id="ARBA00023065"/>
    </source>
</evidence>
<evidence type="ECO:0000256" key="8">
    <source>
        <dbReference type="ARBA" id="ARBA00023136"/>
    </source>
</evidence>
<organism evidence="11">
    <name type="scientific">Chelativorans sp. (strain BNC1)</name>
    <dbReference type="NCBI Taxonomy" id="266779"/>
    <lineage>
        <taxon>Bacteria</taxon>
        <taxon>Pseudomonadati</taxon>
        <taxon>Pseudomonadota</taxon>
        <taxon>Alphaproteobacteria</taxon>
        <taxon>Hyphomicrobiales</taxon>
        <taxon>Phyllobacteriaceae</taxon>
        <taxon>Chelativorans</taxon>
    </lineage>
</organism>
<evidence type="ECO:0000256" key="2">
    <source>
        <dbReference type="ARBA" id="ARBA00022448"/>
    </source>
</evidence>
<dbReference type="HOGENOM" id="CLU_044836_2_0_5"/>
<keyword evidence="3 10" id="KW-1134">Transmembrane beta strand</keyword>
<comment type="domain">
    <text evidence="10">Consists of 16-stranded beta-barrel sheets, with large surface-exposed loops, that form a transmembrane pore at the center of each barrel. The pore is partially ocluded by a peptide loop that folds into the pore lumen.</text>
</comment>
<gene>
    <name evidence="11" type="ordered locus">Meso_2915</name>
</gene>
<dbReference type="GO" id="GO:0009279">
    <property type="term" value="C:cell outer membrane"/>
    <property type="evidence" value="ECO:0007669"/>
    <property type="project" value="UniProtKB-SubCell"/>
</dbReference>
<dbReference type="GO" id="GO:0046930">
    <property type="term" value="C:pore complex"/>
    <property type="evidence" value="ECO:0007669"/>
    <property type="project" value="UniProtKB-KW"/>
</dbReference>
<accession>Q11E87</accession>
<evidence type="ECO:0000256" key="10">
    <source>
        <dbReference type="RuleBase" id="RU364005"/>
    </source>
</evidence>
<dbReference type="eggNOG" id="COG3203">
    <property type="taxonomic scope" value="Bacteria"/>
</dbReference>
<dbReference type="SUPFAM" id="SSF56935">
    <property type="entry name" value="Porins"/>
    <property type="match status" value="1"/>
</dbReference>
<feature type="signal peptide" evidence="10">
    <location>
        <begin position="1"/>
        <end position="22"/>
    </location>
</feature>
<feature type="chain" id="PRO_5009368580" description="Porin" evidence="10">
    <location>
        <begin position="23"/>
        <end position="386"/>
    </location>
</feature>
<keyword evidence="4 10" id="KW-0812">Transmembrane</keyword>
<evidence type="ECO:0000313" key="11">
    <source>
        <dbReference type="EMBL" id="ABG64288.1"/>
    </source>
</evidence>
<dbReference type="KEGG" id="mes:Meso_2915"/>
<evidence type="ECO:0000256" key="9">
    <source>
        <dbReference type="ARBA" id="ARBA00023237"/>
    </source>
</evidence>
<dbReference type="OrthoDB" id="7801681at2"/>
<evidence type="ECO:0000256" key="3">
    <source>
        <dbReference type="ARBA" id="ARBA00022452"/>
    </source>
</evidence>
<evidence type="ECO:0000256" key="1">
    <source>
        <dbReference type="ARBA" id="ARBA00009521"/>
    </source>
</evidence>
<dbReference type="GO" id="GO:0006811">
    <property type="term" value="P:monoatomic ion transport"/>
    <property type="evidence" value="ECO:0007669"/>
    <property type="project" value="UniProtKB-KW"/>
</dbReference>
<evidence type="ECO:0000256" key="5">
    <source>
        <dbReference type="ARBA" id="ARBA00022729"/>
    </source>
</evidence>
<keyword evidence="7 10" id="KW-0626">Porin</keyword>